<dbReference type="Pfam" id="PF13785">
    <property type="entry name" value="DUF4178"/>
    <property type="match status" value="1"/>
</dbReference>
<dbReference type="InterPro" id="IPR025235">
    <property type="entry name" value="DUF4178"/>
</dbReference>
<keyword evidence="2" id="KW-0472">Membrane</keyword>
<sequence>MNFIIVVGVIIVIVGVVLVVMGKKKDGETGPRYNDPLLTGEFRKFGPTSIAPGAIIGRGGHDHVVRGSLELSQGPFRWWEHLLDGGPDGSWFGVEDDEGAVELTWWRRYPGNFQPANPMVIEGVEYWEQERGEARYRALGTTGLPPEGSMVYIDFESSDGRLLGLEQWSSQGPWEASFGHRVLPGELTVYSAPTDPNGRFGPEDGGGARQ</sequence>
<protein>
    <submittedName>
        <fullName evidence="4">DUF4178 domain-containing protein</fullName>
    </submittedName>
</protein>
<evidence type="ECO:0000256" key="2">
    <source>
        <dbReference type="SAM" id="Phobius"/>
    </source>
</evidence>
<accession>A0A6B8TSU8</accession>
<proteinExistence type="predicted"/>
<gene>
    <name evidence="4" type="ORF">FOB82_04075</name>
</gene>
<evidence type="ECO:0000259" key="3">
    <source>
        <dbReference type="Pfam" id="PF13785"/>
    </source>
</evidence>
<dbReference type="RefSeq" id="WP_155868173.1">
    <property type="nucleotide sequence ID" value="NZ_CP046322.1"/>
</dbReference>
<reference evidence="4 5" key="1">
    <citation type="submission" date="2019-11" db="EMBL/GenBank/DDBJ databases">
        <title>FDA dAtabase for Regulatory Grade micrObial Sequences (FDA-ARGOS): Supporting development and validation of Infectious Disease Dx tests.</title>
        <authorList>
            <person name="Kerrigan L."/>
            <person name="Long C."/>
            <person name="Tallon L."/>
            <person name="Sadzewicz L."/>
            <person name="Vavikolanu K."/>
            <person name="Mehta A."/>
            <person name="Aluvathingal J."/>
            <person name="Nadendla S."/>
            <person name="Yan Y."/>
            <person name="Sichtig H."/>
        </authorList>
    </citation>
    <scope>NUCLEOTIDE SEQUENCE [LARGE SCALE GENOMIC DNA]</scope>
    <source>
        <strain evidence="4 5">FDAARGOS_674</strain>
    </source>
</reference>
<dbReference type="Proteomes" id="UP000426857">
    <property type="component" value="Chromosome"/>
</dbReference>
<feature type="transmembrane region" description="Helical" evidence="2">
    <location>
        <begin position="6"/>
        <end position="22"/>
    </location>
</feature>
<feature type="domain" description="DUF4178" evidence="3">
    <location>
        <begin position="52"/>
        <end position="184"/>
    </location>
</feature>
<feature type="region of interest" description="Disordered" evidence="1">
    <location>
        <begin position="189"/>
        <end position="210"/>
    </location>
</feature>
<keyword evidence="2" id="KW-1133">Transmembrane helix</keyword>
<evidence type="ECO:0000313" key="5">
    <source>
        <dbReference type="Proteomes" id="UP000426857"/>
    </source>
</evidence>
<dbReference type="EMBL" id="CP046322">
    <property type="protein sequence ID" value="QGS34243.1"/>
    <property type="molecule type" value="Genomic_DNA"/>
</dbReference>
<evidence type="ECO:0000256" key="1">
    <source>
        <dbReference type="SAM" id="MobiDB-lite"/>
    </source>
</evidence>
<keyword evidence="2" id="KW-0812">Transmembrane</keyword>
<dbReference type="KEGG" id="cxe:FOB82_04075"/>
<organism evidence="4 5">
    <name type="scientific">Corynebacterium xerosis</name>
    <dbReference type="NCBI Taxonomy" id="1725"/>
    <lineage>
        <taxon>Bacteria</taxon>
        <taxon>Bacillati</taxon>
        <taxon>Actinomycetota</taxon>
        <taxon>Actinomycetes</taxon>
        <taxon>Mycobacteriales</taxon>
        <taxon>Corynebacteriaceae</taxon>
        <taxon>Corynebacterium</taxon>
    </lineage>
</organism>
<name>A0A6B8TSU8_9CORY</name>
<dbReference type="AlphaFoldDB" id="A0A6B8TSU8"/>
<evidence type="ECO:0000313" key="4">
    <source>
        <dbReference type="EMBL" id="QGS34243.1"/>
    </source>
</evidence>